<dbReference type="InterPro" id="IPR007813">
    <property type="entry name" value="PilN"/>
</dbReference>
<dbReference type="EMBL" id="PDET01000013">
    <property type="protein sequence ID" value="PRD14108.1"/>
    <property type="molecule type" value="Genomic_DNA"/>
</dbReference>
<sequence length="181" mass="21571">MVCINLMPWRDRRQRQRWQKWRLLGALILALILLGMQNGYWQQRLNHQRAELLSLWPVVQQDVAALHNRTLAAQKRLDQLRESQRQQMLQRQDLSRWSAFIQRLSVEIPQNIWLSSLKKHQQSVSLKGFSRSIAELHHFRDRLHQQQEIPSVKLGALRREPSADVSFIMQLTLGNKDWNNE</sequence>
<reference evidence="1 2" key="1">
    <citation type="submission" date="2017-10" db="EMBL/GenBank/DDBJ databases">
        <title>Draft genome of two endophytic bacteria isolated from 'guarana' Paullinia cupana (Mart.) Ducke.</title>
        <authorList>
            <person name="Siqueira K.A."/>
            <person name="Liotti R.G."/>
            <person name="Mendes T.A."/>
            <person name="Soares M.A."/>
        </authorList>
    </citation>
    <scope>NUCLEOTIDE SEQUENCE [LARGE SCALE GENOMIC DNA]</scope>
    <source>
        <strain evidence="1 2">342</strain>
    </source>
</reference>
<protein>
    <recommendedName>
        <fullName evidence="3">Fimbrial assembly protein</fullName>
    </recommendedName>
</protein>
<dbReference type="InterPro" id="IPR052534">
    <property type="entry name" value="Extracell_DNA_Util/SecSys_Comp"/>
</dbReference>
<dbReference type="Pfam" id="PF05137">
    <property type="entry name" value="PilN"/>
    <property type="match status" value="1"/>
</dbReference>
<evidence type="ECO:0000313" key="2">
    <source>
        <dbReference type="Proteomes" id="UP000239181"/>
    </source>
</evidence>
<gene>
    <name evidence="1" type="ORF">CQW29_17610</name>
</gene>
<dbReference type="RefSeq" id="WP_105594043.1">
    <property type="nucleotide sequence ID" value="NZ_PDET01000013.1"/>
</dbReference>
<keyword evidence="2" id="KW-1185">Reference proteome</keyword>
<comment type="caution">
    <text evidence="1">The sequence shown here is derived from an EMBL/GenBank/DDBJ whole genome shotgun (WGS) entry which is preliminary data.</text>
</comment>
<dbReference type="PANTHER" id="PTHR40278">
    <property type="entry name" value="DNA UTILIZATION PROTEIN HOFN"/>
    <property type="match status" value="1"/>
</dbReference>
<dbReference type="PANTHER" id="PTHR40278:SF1">
    <property type="entry name" value="DNA UTILIZATION PROTEIN HOFN"/>
    <property type="match status" value="1"/>
</dbReference>
<evidence type="ECO:0008006" key="3">
    <source>
        <dbReference type="Google" id="ProtNLM"/>
    </source>
</evidence>
<name>A0A2S9I8I2_9GAMM</name>
<accession>A0A2S9I8I2</accession>
<organism evidence="1 2">
    <name type="scientific">Pantoea coffeiphila</name>
    <dbReference type="NCBI Taxonomy" id="1465635"/>
    <lineage>
        <taxon>Bacteria</taxon>
        <taxon>Pseudomonadati</taxon>
        <taxon>Pseudomonadota</taxon>
        <taxon>Gammaproteobacteria</taxon>
        <taxon>Enterobacterales</taxon>
        <taxon>Erwiniaceae</taxon>
        <taxon>Pantoea</taxon>
    </lineage>
</organism>
<dbReference type="AlphaFoldDB" id="A0A2S9I8I2"/>
<evidence type="ECO:0000313" key="1">
    <source>
        <dbReference type="EMBL" id="PRD14108.1"/>
    </source>
</evidence>
<dbReference type="Proteomes" id="UP000239181">
    <property type="component" value="Unassembled WGS sequence"/>
</dbReference>
<proteinExistence type="predicted"/>
<dbReference type="OrthoDB" id="6519106at2"/>